<keyword evidence="4" id="KW-0812">Transmembrane</keyword>
<dbReference type="HOGENOM" id="CLU_322572_0_0_10"/>
<evidence type="ECO:0000313" key="7">
    <source>
        <dbReference type="Proteomes" id="UP000016496"/>
    </source>
</evidence>
<dbReference type="SMART" id="SM00028">
    <property type="entry name" value="TPR"/>
    <property type="match status" value="6"/>
</dbReference>
<dbReference type="PANTHER" id="PTHR44943">
    <property type="entry name" value="CELLULOSE SYNTHASE OPERON PROTEIN C"/>
    <property type="match status" value="1"/>
</dbReference>
<proteinExistence type="predicted"/>
<feature type="transmembrane region" description="Helical" evidence="4">
    <location>
        <begin position="12"/>
        <end position="32"/>
    </location>
</feature>
<dbReference type="PANTHER" id="PTHR44943:SF8">
    <property type="entry name" value="TPR REPEAT-CONTAINING PROTEIN MJ0263"/>
    <property type="match status" value="1"/>
</dbReference>
<dbReference type="NCBIfam" id="TIGR04390">
    <property type="entry name" value="OMP_YaiO_dom"/>
    <property type="match status" value="1"/>
</dbReference>
<dbReference type="InterPro" id="IPR019734">
    <property type="entry name" value="TPR_rpt"/>
</dbReference>
<evidence type="ECO:0000313" key="6">
    <source>
        <dbReference type="EMBL" id="ERI88876.1"/>
    </source>
</evidence>
<feature type="domain" description="YaiO beta-barrel" evidence="5">
    <location>
        <begin position="703"/>
        <end position="878"/>
    </location>
</feature>
<dbReference type="Pfam" id="PF19413">
    <property type="entry name" value="YaiO"/>
    <property type="match status" value="1"/>
</dbReference>
<dbReference type="PROSITE" id="PS50005">
    <property type="entry name" value="TPR"/>
    <property type="match status" value="3"/>
</dbReference>
<feature type="repeat" description="TPR" evidence="3">
    <location>
        <begin position="73"/>
        <end position="106"/>
    </location>
</feature>
<evidence type="ECO:0000256" key="4">
    <source>
        <dbReference type="SAM" id="Phobius"/>
    </source>
</evidence>
<name>U2E8L0_9BACE</name>
<dbReference type="RefSeq" id="WP_021645598.1">
    <property type="nucleotide sequence ID" value="NZ_KE993111.1"/>
</dbReference>
<dbReference type="SUPFAM" id="SSF48452">
    <property type="entry name" value="TPR-like"/>
    <property type="match status" value="3"/>
</dbReference>
<sequence>MRKVTDIRTIFISIRILTVLCLLLCHTAYLPAQTKDNPEDSYISRVKHEFDKENWEAGKKIAEEGLKDSPNDSYLRMLLGKYYFHKKQYNQARYELKKALEKNKDNVEAKQILVNVEMATERYSSAICYVNELLEVNPYWRGLWRKKIELYRLQGNTVEANRLFKRISQIYPEDTVLQKDYVYGLEMEALESQKKGKTDEAIALRMELLKNDPKNPEHYIEIANSHIKAGDFQQALSYIERGLSHTPDNHTLIEKKISLLAEQKQYNQLLSYLQKQKSPAFQAQYNYYLSEAARDARESDPVTLYGKILERNPGDEEAFNYVFTYLYGAGQYEEALHITGKYRKAKGESKNILMKELSVYIKLGNRGKARRLMQQLLTKYPDDYDLKEAYAKLLFEEAKEKISEENYSDAVTDLKEALVYAESETAEELNNALYSATMLQKDYEAALEIIRDMIVSAPQLPELYVKRADTHQKMKQYDKALADYETAVSMAAEKEKAILLEGYSEMIIPIIKDLNESYRYKESMEYIKKWLANDPSNIEAITHAVNLSYRMNKNQDAYTYARQGSKLHPDNLFFRIKMAEEEMAQTKNYHTVYHLLSEELEKEPYHKDLINTFTQATEKYGRQLIKEKKFTETLDVLNRGLRYAPADRTMKYLKGIAYEKMNRFDSAFYYQSFYDPAVIEAAEFRQHLKYLQYRGFPNEVGIYHLYSRHGDQDVLNTVSTIEYSRRQNKNVYTGRVNYSGRETGKGYQLQAEWTKIWNESTYTKVDAAWATRFFPKIAINASVYKDINPLGGLEAEIGIGYKRLPGKENLSNLKLGCSKELDTWRLNVIFNNFLLSNSVDNGLKKNKWLYSLSGQARYHWDSPKNYLMGMAGVGTSPDVDLINFQLYEGFSKVNTMVGAGMGYLIFKNVSAGVIGTWYNYSVNENKYKNLYTVYLHANITF</sequence>
<dbReference type="InterPro" id="IPR030887">
    <property type="entry name" value="Beta-barrel_YaiO"/>
</dbReference>
<dbReference type="EMBL" id="AWSV01000013">
    <property type="protein sequence ID" value="ERI88876.1"/>
    <property type="molecule type" value="Genomic_DNA"/>
</dbReference>
<dbReference type="AlphaFoldDB" id="U2E8L0"/>
<dbReference type="Gene3D" id="1.25.40.10">
    <property type="entry name" value="Tetratricopeptide repeat domain"/>
    <property type="match status" value="4"/>
</dbReference>
<feature type="repeat" description="TPR" evidence="3">
    <location>
        <begin position="461"/>
        <end position="494"/>
    </location>
</feature>
<dbReference type="Pfam" id="PF13181">
    <property type="entry name" value="TPR_8"/>
    <property type="match status" value="1"/>
</dbReference>
<keyword evidence="1" id="KW-0677">Repeat</keyword>
<keyword evidence="4" id="KW-0472">Membrane</keyword>
<evidence type="ECO:0000256" key="1">
    <source>
        <dbReference type="ARBA" id="ARBA00022737"/>
    </source>
</evidence>
<dbReference type="Pfam" id="PF13174">
    <property type="entry name" value="TPR_6"/>
    <property type="match status" value="1"/>
</dbReference>
<dbReference type="PATRIC" id="fig|1321819.3.peg.180"/>
<keyword evidence="2 3" id="KW-0802">TPR repeat</keyword>
<dbReference type="InterPro" id="IPR051685">
    <property type="entry name" value="Ycf3/AcsC/BcsC/TPR_MFPF"/>
</dbReference>
<evidence type="ECO:0000256" key="3">
    <source>
        <dbReference type="PROSITE-ProRule" id="PRU00339"/>
    </source>
</evidence>
<protein>
    <submittedName>
        <fullName evidence="6">Tetratricopeptide repeat protein</fullName>
    </submittedName>
</protein>
<dbReference type="InterPro" id="IPR011990">
    <property type="entry name" value="TPR-like_helical_dom_sf"/>
</dbReference>
<dbReference type="OrthoDB" id="691989at2"/>
<comment type="caution">
    <text evidence="6">The sequence shown here is derived from an EMBL/GenBank/DDBJ whole genome shotgun (WGS) entry which is preliminary data.</text>
</comment>
<organism evidence="6 7">
    <name type="scientific">Bacteroides pyogenes F0041</name>
    <dbReference type="NCBI Taxonomy" id="1321819"/>
    <lineage>
        <taxon>Bacteria</taxon>
        <taxon>Pseudomonadati</taxon>
        <taxon>Bacteroidota</taxon>
        <taxon>Bacteroidia</taxon>
        <taxon>Bacteroidales</taxon>
        <taxon>Bacteroidaceae</taxon>
        <taxon>Bacteroides</taxon>
    </lineage>
</organism>
<keyword evidence="4" id="KW-1133">Transmembrane helix</keyword>
<accession>U2E8L0</accession>
<evidence type="ECO:0000256" key="2">
    <source>
        <dbReference type="ARBA" id="ARBA00022803"/>
    </source>
</evidence>
<gene>
    <name evidence="6" type="ORF">HMPREF1981_00192</name>
</gene>
<evidence type="ECO:0000259" key="5">
    <source>
        <dbReference type="Pfam" id="PF19413"/>
    </source>
</evidence>
<feature type="repeat" description="TPR" evidence="3">
    <location>
        <begin position="216"/>
        <end position="249"/>
    </location>
</feature>
<reference evidence="6 7" key="1">
    <citation type="submission" date="2013-08" db="EMBL/GenBank/DDBJ databases">
        <authorList>
            <person name="Weinstock G."/>
            <person name="Sodergren E."/>
            <person name="Wylie T."/>
            <person name="Fulton L."/>
            <person name="Fulton R."/>
            <person name="Fronick C."/>
            <person name="O'Laughlin M."/>
            <person name="Godfrey J."/>
            <person name="Miner T."/>
            <person name="Herter B."/>
            <person name="Appelbaum E."/>
            <person name="Cordes M."/>
            <person name="Lek S."/>
            <person name="Wollam A."/>
            <person name="Pepin K.H."/>
            <person name="Palsikar V.B."/>
            <person name="Mitreva M."/>
            <person name="Wilson R.K."/>
        </authorList>
    </citation>
    <scope>NUCLEOTIDE SEQUENCE [LARGE SCALE GENOMIC DNA]</scope>
    <source>
        <strain evidence="6 7">F0041</strain>
    </source>
</reference>
<dbReference type="Proteomes" id="UP000016496">
    <property type="component" value="Unassembled WGS sequence"/>
</dbReference>